<organism evidence="3 4">
    <name type="scientific">Cryptococcus floricola</name>
    <dbReference type="NCBI Taxonomy" id="2591691"/>
    <lineage>
        <taxon>Eukaryota</taxon>
        <taxon>Fungi</taxon>
        <taxon>Dikarya</taxon>
        <taxon>Basidiomycota</taxon>
        <taxon>Agaricomycotina</taxon>
        <taxon>Tremellomycetes</taxon>
        <taxon>Tremellales</taxon>
        <taxon>Cryptococcaceae</taxon>
        <taxon>Cryptococcus</taxon>
    </lineage>
</organism>
<protein>
    <recommendedName>
        <fullName evidence="5">Amine oxidase domain-containing protein</fullName>
    </recommendedName>
</protein>
<gene>
    <name evidence="3" type="ORF">B9479_004821</name>
</gene>
<dbReference type="AlphaFoldDB" id="A0A5D3ASL6"/>
<dbReference type="FunFam" id="1.10.405.20:FF:000001">
    <property type="entry name" value="Amine oxidase"/>
    <property type="match status" value="1"/>
</dbReference>
<comment type="caution">
    <text evidence="3">The sequence shown here is derived from an EMBL/GenBank/DDBJ whole genome shotgun (WGS) entry which is preliminary data.</text>
</comment>
<keyword evidence="2" id="KW-0472">Membrane</keyword>
<name>A0A5D3ASL6_9TREE</name>
<accession>A0A5D3ASL6</accession>
<evidence type="ECO:0000313" key="4">
    <source>
        <dbReference type="Proteomes" id="UP000322245"/>
    </source>
</evidence>
<dbReference type="InterPro" id="IPR036188">
    <property type="entry name" value="FAD/NAD-bd_sf"/>
</dbReference>
<evidence type="ECO:0008006" key="5">
    <source>
        <dbReference type="Google" id="ProtNLM"/>
    </source>
</evidence>
<feature type="transmembrane region" description="Helical" evidence="2">
    <location>
        <begin position="522"/>
        <end position="539"/>
    </location>
</feature>
<feature type="region of interest" description="Disordered" evidence="1">
    <location>
        <begin position="251"/>
        <end position="270"/>
    </location>
</feature>
<dbReference type="Gene3D" id="1.10.405.20">
    <property type="match status" value="1"/>
</dbReference>
<keyword evidence="2" id="KW-1133">Transmembrane helix</keyword>
<evidence type="ECO:0000256" key="1">
    <source>
        <dbReference type="SAM" id="MobiDB-lite"/>
    </source>
</evidence>
<keyword evidence="4" id="KW-1185">Reference proteome</keyword>
<sequence length="545" mass="60909">MPQEMEKKEEEEQKKMKIAIIGGGVSGLSALWVLNEYTAHEVHIYEKDSWWGGHAHTVGFQQPGKEPCQIDTAFIAINAKNYPNFHRFITTTSHAVDLITTTMSFSLSRDGGAFEWASTGFWGLFCQGVNLFKPRVYRMMWDIFRFHIFAKDFLSSPPSSSAADEGMSIGEYLDREQYSQAFKEDYLLPLTAGIWSIPPDKVALDFPALALIRFFHNHQMLQLWGRPAWLTVKGGSARYVDKIIGSIAAKGAREGSGEGEGEGKGEGRERLHLGEGVQRVVPRGDGRFGVVERGGEEVVYDKVILATHTDQAVQLLGEDISEEEKEVLGGCEWSPNEAVVHYDEALMPVRKSAWTAWNYLTSTTNAVMPGHESKTTASDVSTISITFDLNVLQSLPVAKHGHIFVTLNPPTQPSPSKTLSRWVYHHPLLTPSLHAAQKRLPSIQGVRGLYFAGAWTGYGFHEDGWRTGMEIAYRPEFGIPNSKRPWEIVKVDGRDIKREAGEWLLRPLVGGMDSAFKGFAGWMWWSAGMYVSVIHRLFGVKMKSA</sequence>
<dbReference type="InterPro" id="IPR050464">
    <property type="entry name" value="Zeta_carotene_desat/Oxidored"/>
</dbReference>
<dbReference type="Pfam" id="PF13450">
    <property type="entry name" value="NAD_binding_8"/>
    <property type="match status" value="1"/>
</dbReference>
<reference evidence="3 4" key="1">
    <citation type="submission" date="2017-05" db="EMBL/GenBank/DDBJ databases">
        <title>The Genome Sequence of Tsuchiyaea wingfieldii DSM 27421.</title>
        <authorList>
            <person name="Cuomo C."/>
            <person name="Passer A."/>
            <person name="Billmyre B."/>
            <person name="Heitman J."/>
        </authorList>
    </citation>
    <scope>NUCLEOTIDE SEQUENCE [LARGE SCALE GENOMIC DNA]</scope>
    <source>
        <strain evidence="3 4">DSM 27421</strain>
    </source>
</reference>
<dbReference type="SUPFAM" id="SSF51905">
    <property type="entry name" value="FAD/NAD(P)-binding domain"/>
    <property type="match status" value="1"/>
</dbReference>
<keyword evidence="2" id="KW-0812">Transmembrane</keyword>
<dbReference type="Gene3D" id="3.50.50.60">
    <property type="entry name" value="FAD/NAD(P)-binding domain"/>
    <property type="match status" value="1"/>
</dbReference>
<evidence type="ECO:0000313" key="3">
    <source>
        <dbReference type="EMBL" id="TYJ54497.1"/>
    </source>
</evidence>
<dbReference type="PANTHER" id="PTHR42923:SF17">
    <property type="entry name" value="AMINE OXIDASE DOMAIN-CONTAINING PROTEIN"/>
    <property type="match status" value="1"/>
</dbReference>
<evidence type="ECO:0000256" key="2">
    <source>
        <dbReference type="SAM" id="Phobius"/>
    </source>
</evidence>
<dbReference type="Proteomes" id="UP000322245">
    <property type="component" value="Unassembled WGS sequence"/>
</dbReference>
<dbReference type="PANTHER" id="PTHR42923">
    <property type="entry name" value="PROTOPORPHYRINOGEN OXIDASE"/>
    <property type="match status" value="1"/>
</dbReference>
<proteinExistence type="predicted"/>
<dbReference type="GO" id="GO:0016491">
    <property type="term" value="F:oxidoreductase activity"/>
    <property type="evidence" value="ECO:0007669"/>
    <property type="project" value="TreeGrafter"/>
</dbReference>
<dbReference type="Gene3D" id="3.30.70.1990">
    <property type="match status" value="1"/>
</dbReference>
<dbReference type="EMBL" id="NIDF01000059">
    <property type="protein sequence ID" value="TYJ54497.1"/>
    <property type="molecule type" value="Genomic_DNA"/>
</dbReference>